<dbReference type="FunFam" id="1.10.10.60:FF:000054">
    <property type="entry name" value="One cut domain family member"/>
    <property type="match status" value="1"/>
</dbReference>
<evidence type="ECO:0000256" key="9">
    <source>
        <dbReference type="RuleBase" id="RU000682"/>
    </source>
</evidence>
<feature type="domain" description="CUT" evidence="13">
    <location>
        <begin position="70"/>
        <end position="156"/>
    </location>
</feature>
<comment type="similarity">
    <text evidence="2 10">Belongs to the CUT homeobox family.</text>
</comment>
<feature type="compositionally biased region" description="Basic residues" evidence="11">
    <location>
        <begin position="1"/>
        <end position="11"/>
    </location>
</feature>
<dbReference type="GO" id="GO:0000978">
    <property type="term" value="F:RNA polymerase II cis-regulatory region sequence-specific DNA binding"/>
    <property type="evidence" value="ECO:0007669"/>
    <property type="project" value="TreeGrafter"/>
</dbReference>
<evidence type="ECO:0000256" key="1">
    <source>
        <dbReference type="ARBA" id="ARBA00004123"/>
    </source>
</evidence>
<dbReference type="FunFam" id="1.10.260.40:FF:000005">
    <property type="entry name" value="One cut domain family member"/>
    <property type="match status" value="1"/>
</dbReference>
<evidence type="ECO:0000259" key="13">
    <source>
        <dbReference type="PROSITE" id="PS51042"/>
    </source>
</evidence>
<dbReference type="InterPro" id="IPR010982">
    <property type="entry name" value="Lambda_DNA-bd_dom_sf"/>
</dbReference>
<protein>
    <recommendedName>
        <fullName evidence="10">One cut domain family member</fullName>
    </recommendedName>
</protein>
<name>A0A8C4QDL2_EPTBU</name>
<dbReference type="InterPro" id="IPR009057">
    <property type="entry name" value="Homeodomain-like_sf"/>
</dbReference>
<dbReference type="Pfam" id="PF02376">
    <property type="entry name" value="CUT"/>
    <property type="match status" value="1"/>
</dbReference>
<dbReference type="AlphaFoldDB" id="A0A8C4QDL2"/>
<sequence>MGRTCSKRRWRRTDPSRTQHKRNYQDTRSSSTTISTLSSAFQELNFPRGLYGMETPRTLVWARHGSTGLRAEGSKLEEINTREVAQLIMAELKRYSIPQAVFAQRVLGRSQGTLSDLLRNPKPWGKLKSGRETFRRMWKWLQEPEFHRIPALRLAACRRKEQDEGRKRSDGPKKPRLVFTDVQRRTLQAIFRENRRPAKEIQVAVAQQLGLQLSTVSNFFMNARRRCVDRWRDEVPSAVCRTSS</sequence>
<proteinExistence type="inferred from homology"/>
<dbReference type="SMART" id="SM01109">
    <property type="entry name" value="CUT"/>
    <property type="match status" value="1"/>
</dbReference>
<keyword evidence="5 8" id="KW-0371">Homeobox</keyword>
<dbReference type="GO" id="GO:0005634">
    <property type="term" value="C:nucleus"/>
    <property type="evidence" value="ECO:0007669"/>
    <property type="project" value="UniProtKB-SubCell"/>
</dbReference>
<evidence type="ECO:0000256" key="10">
    <source>
        <dbReference type="RuleBase" id="RU361129"/>
    </source>
</evidence>
<dbReference type="Gene3D" id="1.10.10.60">
    <property type="entry name" value="Homeodomain-like"/>
    <property type="match status" value="1"/>
</dbReference>
<evidence type="ECO:0000259" key="12">
    <source>
        <dbReference type="PROSITE" id="PS50071"/>
    </source>
</evidence>
<accession>A0A8C4QDL2</accession>
<dbReference type="Gene3D" id="1.10.260.40">
    <property type="entry name" value="lambda repressor-like DNA-binding domains"/>
    <property type="match status" value="1"/>
</dbReference>
<dbReference type="InterPro" id="IPR001356">
    <property type="entry name" value="HD"/>
</dbReference>
<organism evidence="14 15">
    <name type="scientific">Eptatretus burgeri</name>
    <name type="common">Inshore hagfish</name>
    <dbReference type="NCBI Taxonomy" id="7764"/>
    <lineage>
        <taxon>Eukaryota</taxon>
        <taxon>Metazoa</taxon>
        <taxon>Chordata</taxon>
        <taxon>Craniata</taxon>
        <taxon>Vertebrata</taxon>
        <taxon>Cyclostomata</taxon>
        <taxon>Myxini</taxon>
        <taxon>Myxiniformes</taxon>
        <taxon>Myxinidae</taxon>
        <taxon>Eptatretinae</taxon>
        <taxon>Eptatretus</taxon>
    </lineage>
</organism>
<evidence type="ECO:0000256" key="6">
    <source>
        <dbReference type="ARBA" id="ARBA00023163"/>
    </source>
</evidence>
<dbReference type="InterPro" id="IPR003350">
    <property type="entry name" value="CUT_dom"/>
</dbReference>
<comment type="subcellular location">
    <subcellularLocation>
        <location evidence="1 8 9">Nucleus</location>
    </subcellularLocation>
</comment>
<feature type="DNA-binding region" description="Homeobox" evidence="8">
    <location>
        <begin position="172"/>
        <end position="231"/>
    </location>
</feature>
<dbReference type="SMART" id="SM00389">
    <property type="entry name" value="HOX"/>
    <property type="match status" value="1"/>
</dbReference>
<dbReference type="PROSITE" id="PS50071">
    <property type="entry name" value="HOMEOBOX_2"/>
    <property type="match status" value="1"/>
</dbReference>
<evidence type="ECO:0000256" key="4">
    <source>
        <dbReference type="ARBA" id="ARBA00023125"/>
    </source>
</evidence>
<dbReference type="SUPFAM" id="SSF46689">
    <property type="entry name" value="Homeodomain-like"/>
    <property type="match status" value="1"/>
</dbReference>
<evidence type="ECO:0000256" key="8">
    <source>
        <dbReference type="PROSITE-ProRule" id="PRU00108"/>
    </source>
</evidence>
<dbReference type="GeneTree" id="ENSGT00950000183103"/>
<reference evidence="14" key="1">
    <citation type="submission" date="2025-08" db="UniProtKB">
        <authorList>
            <consortium name="Ensembl"/>
        </authorList>
    </citation>
    <scope>IDENTIFICATION</scope>
</reference>
<keyword evidence="15" id="KW-1185">Reference proteome</keyword>
<feature type="domain" description="Homeobox" evidence="12">
    <location>
        <begin position="170"/>
        <end position="230"/>
    </location>
</feature>
<dbReference type="SUPFAM" id="SSF47413">
    <property type="entry name" value="lambda repressor-like DNA-binding domains"/>
    <property type="match status" value="1"/>
</dbReference>
<feature type="region of interest" description="Disordered" evidence="11">
    <location>
        <begin position="1"/>
        <end position="31"/>
    </location>
</feature>
<dbReference type="Proteomes" id="UP000694388">
    <property type="component" value="Unplaced"/>
</dbReference>
<dbReference type="PANTHER" id="PTHR14057:SF47">
    <property type="entry name" value="HOMEOBOX PROTEIN ONECUT"/>
    <property type="match status" value="1"/>
</dbReference>
<evidence type="ECO:0000256" key="11">
    <source>
        <dbReference type="SAM" id="MobiDB-lite"/>
    </source>
</evidence>
<dbReference type="InterPro" id="IPR051649">
    <property type="entry name" value="CUT_Homeobox"/>
</dbReference>
<dbReference type="Pfam" id="PF00046">
    <property type="entry name" value="Homeodomain"/>
    <property type="match status" value="1"/>
</dbReference>
<evidence type="ECO:0000256" key="2">
    <source>
        <dbReference type="ARBA" id="ARBA00008190"/>
    </source>
</evidence>
<dbReference type="OMA" id="WQDEAST"/>
<dbReference type="GO" id="GO:0000981">
    <property type="term" value="F:DNA-binding transcription factor activity, RNA polymerase II-specific"/>
    <property type="evidence" value="ECO:0007669"/>
    <property type="project" value="TreeGrafter"/>
</dbReference>
<keyword evidence="4 8" id="KW-0238">DNA-binding</keyword>
<keyword evidence="7 8" id="KW-0539">Nucleus</keyword>
<keyword evidence="6 10" id="KW-0804">Transcription</keyword>
<evidence type="ECO:0000313" key="15">
    <source>
        <dbReference type="Proteomes" id="UP000694388"/>
    </source>
</evidence>
<dbReference type="CDD" id="cd00086">
    <property type="entry name" value="homeodomain"/>
    <property type="match status" value="1"/>
</dbReference>
<dbReference type="PANTHER" id="PTHR14057">
    <property type="entry name" value="TRANSCRIPTION FACTOR ONECUT"/>
    <property type="match status" value="1"/>
</dbReference>
<evidence type="ECO:0000313" key="14">
    <source>
        <dbReference type="Ensembl" id="ENSEBUP00000013864.1"/>
    </source>
</evidence>
<keyword evidence="3 10" id="KW-0805">Transcription regulation</keyword>
<evidence type="ECO:0000256" key="5">
    <source>
        <dbReference type="ARBA" id="ARBA00023155"/>
    </source>
</evidence>
<evidence type="ECO:0000256" key="3">
    <source>
        <dbReference type="ARBA" id="ARBA00023015"/>
    </source>
</evidence>
<evidence type="ECO:0000256" key="7">
    <source>
        <dbReference type="ARBA" id="ARBA00023242"/>
    </source>
</evidence>
<dbReference type="PROSITE" id="PS51042">
    <property type="entry name" value="CUT"/>
    <property type="match status" value="1"/>
</dbReference>
<dbReference type="Ensembl" id="ENSEBUT00000014440.1">
    <property type="protein sequence ID" value="ENSEBUP00000013864.1"/>
    <property type="gene ID" value="ENSEBUG00000008742.1"/>
</dbReference>
<reference evidence="14" key="2">
    <citation type="submission" date="2025-09" db="UniProtKB">
        <authorList>
            <consortium name="Ensembl"/>
        </authorList>
    </citation>
    <scope>IDENTIFICATION</scope>
</reference>